<evidence type="ECO:0000256" key="2">
    <source>
        <dbReference type="ARBA" id="ARBA00022829"/>
    </source>
</evidence>
<evidence type="ECO:0000256" key="3">
    <source>
        <dbReference type="ARBA" id="ARBA00023125"/>
    </source>
</evidence>
<evidence type="ECO:0000313" key="6">
    <source>
        <dbReference type="EMBL" id="MBB5272647.1"/>
    </source>
</evidence>
<comment type="similarity">
    <text evidence="1">Belongs to the ParB family.</text>
</comment>
<dbReference type="SUPFAM" id="SSF109709">
    <property type="entry name" value="KorB DNA-binding domain-like"/>
    <property type="match status" value="1"/>
</dbReference>
<accession>A0A7W8HIS9</accession>
<evidence type="ECO:0000256" key="1">
    <source>
        <dbReference type="ARBA" id="ARBA00006295"/>
    </source>
</evidence>
<dbReference type="InterPro" id="IPR004437">
    <property type="entry name" value="ParB/RepB/Spo0J"/>
</dbReference>
<dbReference type="SUPFAM" id="SSF110849">
    <property type="entry name" value="ParB/Sulfiredoxin"/>
    <property type="match status" value="1"/>
</dbReference>
<dbReference type="Proteomes" id="UP000532440">
    <property type="component" value="Unassembled WGS sequence"/>
</dbReference>
<comment type="function">
    <text evidence="4">Involved in chromosome partition. Localize to both poles of the predivisional cell following completion of DNA replication. Binds to the DNA origin of replication.</text>
</comment>
<sequence length="306" mass="32880">MSKVKSKGLGRGLDALLGADAPAMPAPGQDGPGPVLTLPVGRMQPGRYQPRTRMDESALQELAASIRQHGMMQPIVVRPLAGASGAAARYEIIAGERRFRAAQAAGLSEVPVTVRDVSDQQALAMALIENIQREDLNPLEQAQAVKRLIDEFDYSHEQAAEAIGRSRSATSNLLRLLNLADPVQTMLLAGDLDMGHARALLAVDRATQIMLANQVVQKRLSVREAEKLVARTLAAGEGTAAGRGRRAGEAPDRDIARLQEHLSDLLGTTVQVRQAARGRGQLLIDFSGPEQFDGLLQRMGLSLLRD</sequence>
<dbReference type="GO" id="GO:0045881">
    <property type="term" value="P:positive regulation of sporulation resulting in formation of a cellular spore"/>
    <property type="evidence" value="ECO:0007669"/>
    <property type="project" value="TreeGrafter"/>
</dbReference>
<dbReference type="InterPro" id="IPR041468">
    <property type="entry name" value="HTH_ParB/Spo0J"/>
</dbReference>
<dbReference type="GO" id="GO:0007059">
    <property type="term" value="P:chromosome segregation"/>
    <property type="evidence" value="ECO:0007669"/>
    <property type="project" value="UniProtKB-KW"/>
</dbReference>
<dbReference type="CDD" id="cd16393">
    <property type="entry name" value="SPO0J_N"/>
    <property type="match status" value="1"/>
</dbReference>
<dbReference type="Pfam" id="PF23552">
    <property type="entry name" value="ParB_C"/>
    <property type="match status" value="1"/>
</dbReference>
<feature type="domain" description="ParB-like N-terminal" evidence="5">
    <location>
        <begin position="36"/>
        <end position="131"/>
    </location>
</feature>
<keyword evidence="2" id="KW-0159">Chromosome partition</keyword>
<evidence type="ECO:0000256" key="4">
    <source>
        <dbReference type="ARBA" id="ARBA00025472"/>
    </source>
</evidence>
<dbReference type="NCBIfam" id="TIGR00180">
    <property type="entry name" value="parB_part"/>
    <property type="match status" value="1"/>
</dbReference>
<reference evidence="6 7" key="1">
    <citation type="submission" date="2020-08" db="EMBL/GenBank/DDBJ databases">
        <title>Genomic Encyclopedia of Type Strains, Phase IV (KMG-IV): sequencing the most valuable type-strain genomes for metagenomic binning, comparative biology and taxonomic classification.</title>
        <authorList>
            <person name="Goeker M."/>
        </authorList>
    </citation>
    <scope>NUCLEOTIDE SEQUENCE [LARGE SCALE GENOMIC DNA]</scope>
    <source>
        <strain evidence="6 7">DSM 29781</strain>
    </source>
</reference>
<gene>
    <name evidence="6" type="ORF">HNQ70_002670</name>
</gene>
<dbReference type="PANTHER" id="PTHR33375:SF1">
    <property type="entry name" value="CHROMOSOME-PARTITIONING PROTEIN PARB-RELATED"/>
    <property type="match status" value="1"/>
</dbReference>
<dbReference type="AlphaFoldDB" id="A0A7W8HIS9"/>
<dbReference type="PANTHER" id="PTHR33375">
    <property type="entry name" value="CHROMOSOME-PARTITIONING PROTEIN PARB-RELATED"/>
    <property type="match status" value="1"/>
</dbReference>
<keyword evidence="7" id="KW-1185">Reference proteome</keyword>
<dbReference type="FunFam" id="3.90.1530.30:FF:000001">
    <property type="entry name" value="Chromosome partitioning protein ParB"/>
    <property type="match status" value="1"/>
</dbReference>
<protein>
    <submittedName>
        <fullName evidence="6">ParB family chromosome partitioning protein</fullName>
    </submittedName>
</protein>
<proteinExistence type="inferred from homology"/>
<dbReference type="Pfam" id="PF02195">
    <property type="entry name" value="ParB_N"/>
    <property type="match status" value="1"/>
</dbReference>
<dbReference type="InterPro" id="IPR050336">
    <property type="entry name" value="Chromosome_partition/occlusion"/>
</dbReference>
<keyword evidence="3" id="KW-0238">DNA-binding</keyword>
<evidence type="ECO:0000313" key="7">
    <source>
        <dbReference type="Proteomes" id="UP000532440"/>
    </source>
</evidence>
<dbReference type="EMBL" id="JACHGB010000005">
    <property type="protein sequence ID" value="MBB5272647.1"/>
    <property type="molecule type" value="Genomic_DNA"/>
</dbReference>
<comment type="caution">
    <text evidence="6">The sequence shown here is derived from an EMBL/GenBank/DDBJ whole genome shotgun (WGS) entry which is preliminary data.</text>
</comment>
<dbReference type="Pfam" id="PF17762">
    <property type="entry name" value="HTH_ParB"/>
    <property type="match status" value="1"/>
</dbReference>
<dbReference type="Gene3D" id="3.90.1530.30">
    <property type="match status" value="1"/>
</dbReference>
<organism evidence="6 7">
    <name type="scientific">Quisquiliibacterium transsilvanicum</name>
    <dbReference type="NCBI Taxonomy" id="1549638"/>
    <lineage>
        <taxon>Bacteria</taxon>
        <taxon>Pseudomonadati</taxon>
        <taxon>Pseudomonadota</taxon>
        <taxon>Betaproteobacteria</taxon>
        <taxon>Burkholderiales</taxon>
        <taxon>Burkholderiaceae</taxon>
        <taxon>Quisquiliibacterium</taxon>
    </lineage>
</organism>
<dbReference type="SMART" id="SM00470">
    <property type="entry name" value="ParB"/>
    <property type="match status" value="1"/>
</dbReference>
<dbReference type="RefSeq" id="WP_183968373.1">
    <property type="nucleotide sequence ID" value="NZ_BAABEW010000012.1"/>
</dbReference>
<dbReference type="GO" id="GO:0005694">
    <property type="term" value="C:chromosome"/>
    <property type="evidence" value="ECO:0007669"/>
    <property type="project" value="TreeGrafter"/>
</dbReference>
<evidence type="ECO:0000259" key="5">
    <source>
        <dbReference type="SMART" id="SM00470"/>
    </source>
</evidence>
<name>A0A7W8HIS9_9BURK</name>
<dbReference type="InterPro" id="IPR057240">
    <property type="entry name" value="ParB_dimer_C"/>
</dbReference>
<dbReference type="InterPro" id="IPR003115">
    <property type="entry name" value="ParB_N"/>
</dbReference>
<dbReference type="GO" id="GO:0003677">
    <property type="term" value="F:DNA binding"/>
    <property type="evidence" value="ECO:0007669"/>
    <property type="project" value="UniProtKB-KW"/>
</dbReference>
<dbReference type="InterPro" id="IPR036086">
    <property type="entry name" value="ParB/Sulfiredoxin_sf"/>
</dbReference>
<dbReference type="Gene3D" id="1.10.10.2830">
    <property type="match status" value="1"/>
</dbReference>
<dbReference type="FunFam" id="1.10.10.2830:FF:000001">
    <property type="entry name" value="Chromosome partitioning protein ParB"/>
    <property type="match status" value="1"/>
</dbReference>